<keyword evidence="3" id="KW-1185">Reference proteome</keyword>
<gene>
    <name evidence="2" type="ORF">GCM10007103_31740</name>
</gene>
<accession>A0A918VZY3</accession>
<dbReference type="InterPro" id="IPR037063">
    <property type="entry name" value="PHb_sf"/>
</dbReference>
<dbReference type="Pfam" id="PF08000">
    <property type="entry name" value="bPH_1"/>
    <property type="match status" value="1"/>
</dbReference>
<dbReference type="Proteomes" id="UP000610456">
    <property type="component" value="Unassembled WGS sequence"/>
</dbReference>
<comment type="caution">
    <text evidence="2">The sequence shown here is derived from an EMBL/GenBank/DDBJ whole genome shotgun (WGS) entry which is preliminary data.</text>
</comment>
<name>A0A918VZY3_9FLAO</name>
<dbReference type="Gene3D" id="2.30.29.50">
    <property type="entry name" value="Bacterial Pleckstrin homology domain"/>
    <property type="match status" value="1"/>
</dbReference>
<organism evidence="2 3">
    <name type="scientific">Salinimicrobium marinum</name>
    <dbReference type="NCBI Taxonomy" id="680283"/>
    <lineage>
        <taxon>Bacteria</taxon>
        <taxon>Pseudomonadati</taxon>
        <taxon>Bacteroidota</taxon>
        <taxon>Flavobacteriia</taxon>
        <taxon>Flavobacteriales</taxon>
        <taxon>Flavobacteriaceae</taxon>
        <taxon>Salinimicrobium</taxon>
    </lineage>
</organism>
<dbReference type="EMBL" id="BMXB01000019">
    <property type="protein sequence ID" value="GHA48505.1"/>
    <property type="molecule type" value="Genomic_DNA"/>
</dbReference>
<evidence type="ECO:0000313" key="2">
    <source>
        <dbReference type="EMBL" id="GHA48505.1"/>
    </source>
</evidence>
<dbReference type="AlphaFoldDB" id="A0A918VZY3"/>
<reference evidence="2" key="2">
    <citation type="submission" date="2020-09" db="EMBL/GenBank/DDBJ databases">
        <authorList>
            <person name="Sun Q."/>
            <person name="Kim S."/>
        </authorList>
    </citation>
    <scope>NUCLEOTIDE SEQUENCE</scope>
    <source>
        <strain evidence="2">KCTC 12719</strain>
    </source>
</reference>
<dbReference type="PANTHER" id="PTHR35796">
    <property type="entry name" value="HYPOTHETICAL CYTOSOLIC PROTEIN"/>
    <property type="match status" value="1"/>
</dbReference>
<sequence>MPIDLLAKFSVTQKTSPEDGIELFEKFIAGDEPVLLSYKHSRDRVVFTNRKIIAMDAQGITGKKKSFCIFPYSKISSFSVETAGTFDLDSDLKIWVSGVGVFGVKLGKKIDISAIGKLLSEHVK</sequence>
<dbReference type="PANTHER" id="PTHR35796:SF3">
    <property type="entry name" value="BHLH DOMAIN-CONTAINING PROTEIN"/>
    <property type="match status" value="1"/>
</dbReference>
<dbReference type="InterPro" id="IPR012544">
    <property type="entry name" value="PHb"/>
</dbReference>
<feature type="domain" description="Bacterial Pleckstrin homology" evidence="1">
    <location>
        <begin position="21"/>
        <end position="123"/>
    </location>
</feature>
<dbReference type="CDD" id="cd13225">
    <property type="entry name" value="PH-like_bacteria"/>
    <property type="match status" value="1"/>
</dbReference>
<evidence type="ECO:0000259" key="1">
    <source>
        <dbReference type="Pfam" id="PF08000"/>
    </source>
</evidence>
<dbReference type="RefSeq" id="WP_189605882.1">
    <property type="nucleotide sequence ID" value="NZ_BMXB01000019.1"/>
</dbReference>
<reference evidence="2" key="1">
    <citation type="journal article" date="2014" name="Int. J. Syst. Evol. Microbiol.">
        <title>Complete genome sequence of Corynebacterium casei LMG S-19264T (=DSM 44701T), isolated from a smear-ripened cheese.</title>
        <authorList>
            <consortium name="US DOE Joint Genome Institute (JGI-PGF)"/>
            <person name="Walter F."/>
            <person name="Albersmeier A."/>
            <person name="Kalinowski J."/>
            <person name="Ruckert C."/>
        </authorList>
    </citation>
    <scope>NUCLEOTIDE SEQUENCE</scope>
    <source>
        <strain evidence="2">KCTC 12719</strain>
    </source>
</reference>
<evidence type="ECO:0000313" key="3">
    <source>
        <dbReference type="Proteomes" id="UP000610456"/>
    </source>
</evidence>
<dbReference type="SUPFAM" id="SSF50729">
    <property type="entry name" value="PH domain-like"/>
    <property type="match status" value="1"/>
</dbReference>
<proteinExistence type="predicted"/>
<protein>
    <recommendedName>
        <fullName evidence="1">Bacterial Pleckstrin homology domain-containing protein</fullName>
    </recommendedName>
</protein>